<sequence length="338" mass="37843">MAITIQKWLLIILFLHIHVLNIVAQLPDLLYGRCGKHGNYTENSIYKNNLNTLLTSLPSKIDNYGFYNASIGQYSDRASVIVLCRGDVELQECRNCVYNVSQKLVQVCPNQKEASGGYDKCMLVYSNESITDTTSFSNLFYLGNIRNASKPDEFNQELGKLLDNLRGVAANCGSSLKYASGNATGPDFQTIFALVQCTLDLSPLNWRLWRYDSLSLHGFFKLDVGSEAPPPEGIRGDDISTTESLQYDFSTIRAATDNFSEVNMLGQGKEIAVKRLSADSGQGDLEFKNKVLLVAKLQHRNLVQLLGFCLDRTERLLVYEFVPNESLDHFLFGMDRTA</sequence>
<evidence type="ECO:0000313" key="5">
    <source>
        <dbReference type="EMBL" id="KAG5622824.1"/>
    </source>
</evidence>
<dbReference type="PANTHER" id="PTHR32099:SF51">
    <property type="entry name" value="CYSTEINE-RICH RECEPTOR-LIKE PROTEIN KINASE 25 ISOFORM X1"/>
    <property type="match status" value="1"/>
</dbReference>
<dbReference type="FunFam" id="3.30.430.20:FF:000003">
    <property type="entry name" value="Cysteine-rich RLK (RECEPTOR-like protein kinase) 10"/>
    <property type="match status" value="1"/>
</dbReference>
<dbReference type="PANTHER" id="PTHR32099">
    <property type="entry name" value="CYSTEINE-RICH REPEAT SECRETORY PROTEIN"/>
    <property type="match status" value="1"/>
</dbReference>
<organism evidence="5 6">
    <name type="scientific">Solanum commersonii</name>
    <name type="common">Commerson's wild potato</name>
    <name type="synonym">Commerson's nightshade</name>
    <dbReference type="NCBI Taxonomy" id="4109"/>
    <lineage>
        <taxon>Eukaryota</taxon>
        <taxon>Viridiplantae</taxon>
        <taxon>Streptophyta</taxon>
        <taxon>Embryophyta</taxon>
        <taxon>Tracheophyta</taxon>
        <taxon>Spermatophyta</taxon>
        <taxon>Magnoliopsida</taxon>
        <taxon>eudicotyledons</taxon>
        <taxon>Gunneridae</taxon>
        <taxon>Pentapetalae</taxon>
        <taxon>asterids</taxon>
        <taxon>lamiids</taxon>
        <taxon>Solanales</taxon>
        <taxon>Solanaceae</taxon>
        <taxon>Solanoideae</taxon>
        <taxon>Solaneae</taxon>
        <taxon>Solanum</taxon>
    </lineage>
</organism>
<dbReference type="SUPFAM" id="SSF56112">
    <property type="entry name" value="Protein kinase-like (PK-like)"/>
    <property type="match status" value="1"/>
</dbReference>
<evidence type="ECO:0000256" key="3">
    <source>
        <dbReference type="SAM" id="SignalP"/>
    </source>
</evidence>
<dbReference type="InterPro" id="IPR038408">
    <property type="entry name" value="GNK2_sf"/>
</dbReference>
<feature type="domain" description="Gnk2-homologous" evidence="4">
    <location>
        <begin position="28"/>
        <end position="130"/>
    </location>
</feature>
<keyword evidence="1 3" id="KW-0732">Signal</keyword>
<dbReference type="Gene3D" id="3.30.200.20">
    <property type="entry name" value="Phosphorylase Kinase, domain 1"/>
    <property type="match status" value="1"/>
</dbReference>
<proteinExistence type="predicted"/>
<evidence type="ECO:0000256" key="2">
    <source>
        <dbReference type="ARBA" id="ARBA00022737"/>
    </source>
</evidence>
<dbReference type="Pfam" id="PF07714">
    <property type="entry name" value="PK_Tyr_Ser-Thr"/>
    <property type="match status" value="1"/>
</dbReference>
<protein>
    <recommendedName>
        <fullName evidence="4">Gnk2-homologous domain-containing protein</fullName>
    </recommendedName>
</protein>
<dbReference type="InterPro" id="IPR011009">
    <property type="entry name" value="Kinase-like_dom_sf"/>
</dbReference>
<dbReference type="EMBL" id="JACXVP010000002">
    <property type="protein sequence ID" value="KAG5622824.1"/>
    <property type="molecule type" value="Genomic_DNA"/>
</dbReference>
<dbReference type="InterPro" id="IPR002902">
    <property type="entry name" value="GNK2"/>
</dbReference>
<dbReference type="Gene3D" id="3.30.430.20">
    <property type="entry name" value="Gnk2 domain, C-X8-C-X2-C motif"/>
    <property type="match status" value="2"/>
</dbReference>
<comment type="caution">
    <text evidence="5">The sequence shown here is derived from an EMBL/GenBank/DDBJ whole genome shotgun (WGS) entry which is preliminary data.</text>
</comment>
<dbReference type="GO" id="GO:0004672">
    <property type="term" value="F:protein kinase activity"/>
    <property type="evidence" value="ECO:0007669"/>
    <property type="project" value="InterPro"/>
</dbReference>
<gene>
    <name evidence="5" type="ORF">H5410_008042</name>
</gene>
<evidence type="ECO:0000313" key="6">
    <source>
        <dbReference type="Proteomes" id="UP000824120"/>
    </source>
</evidence>
<feature type="chain" id="PRO_5039946769" description="Gnk2-homologous domain-containing protein" evidence="3">
    <location>
        <begin position="25"/>
        <end position="338"/>
    </location>
</feature>
<keyword evidence="6" id="KW-1185">Reference proteome</keyword>
<name>A0A9J6AE36_SOLCO</name>
<evidence type="ECO:0000256" key="1">
    <source>
        <dbReference type="ARBA" id="ARBA00022729"/>
    </source>
</evidence>
<keyword evidence="2" id="KW-0677">Repeat</keyword>
<dbReference type="CDD" id="cd23509">
    <property type="entry name" value="Gnk2-like"/>
    <property type="match status" value="2"/>
</dbReference>
<evidence type="ECO:0000259" key="4">
    <source>
        <dbReference type="PROSITE" id="PS51473"/>
    </source>
</evidence>
<dbReference type="AlphaFoldDB" id="A0A9J6AE36"/>
<dbReference type="InterPro" id="IPR001245">
    <property type="entry name" value="Ser-Thr/Tyr_kinase_cat_dom"/>
</dbReference>
<reference evidence="5 6" key="1">
    <citation type="submission" date="2020-09" db="EMBL/GenBank/DDBJ databases">
        <title>De no assembly of potato wild relative species, Solanum commersonii.</title>
        <authorList>
            <person name="Cho K."/>
        </authorList>
    </citation>
    <scope>NUCLEOTIDE SEQUENCE [LARGE SCALE GENOMIC DNA]</scope>
    <source>
        <strain evidence="5">LZ3.2</strain>
        <tissue evidence="5">Leaf</tissue>
    </source>
</reference>
<dbReference type="Pfam" id="PF01657">
    <property type="entry name" value="Stress-antifung"/>
    <property type="match status" value="1"/>
</dbReference>
<dbReference type="Proteomes" id="UP000824120">
    <property type="component" value="Chromosome 2"/>
</dbReference>
<dbReference type="OrthoDB" id="1909574at2759"/>
<feature type="signal peptide" evidence="3">
    <location>
        <begin position="1"/>
        <end position="24"/>
    </location>
</feature>
<accession>A0A9J6AE36</accession>
<dbReference type="PROSITE" id="PS51473">
    <property type="entry name" value="GNK2"/>
    <property type="match status" value="1"/>
</dbReference>